<accession>A0ABQ7DVZ1</accession>
<feature type="compositionally biased region" description="Low complexity" evidence="1">
    <location>
        <begin position="29"/>
        <end position="49"/>
    </location>
</feature>
<evidence type="ECO:0000313" key="3">
    <source>
        <dbReference type="Proteomes" id="UP000266723"/>
    </source>
</evidence>
<name>A0ABQ7DVZ1_BRACR</name>
<feature type="compositionally biased region" description="Low complexity" evidence="1">
    <location>
        <begin position="81"/>
        <end position="94"/>
    </location>
</feature>
<feature type="region of interest" description="Disordered" evidence="1">
    <location>
        <begin position="29"/>
        <end position="94"/>
    </location>
</feature>
<comment type="caution">
    <text evidence="2">The sequence shown here is derived from an EMBL/GenBank/DDBJ whole genome shotgun (WGS) entry which is preliminary data.</text>
</comment>
<proteinExistence type="predicted"/>
<dbReference type="EMBL" id="QGKV02000649">
    <property type="protein sequence ID" value="KAF3581697.1"/>
    <property type="molecule type" value="Genomic_DNA"/>
</dbReference>
<reference evidence="2 3" key="1">
    <citation type="journal article" date="2020" name="BMC Genomics">
        <title>Intraspecific diversification of the crop wild relative Brassica cretica Lam. using demographic model selection.</title>
        <authorList>
            <person name="Kioukis A."/>
            <person name="Michalopoulou V.A."/>
            <person name="Briers L."/>
            <person name="Pirintsos S."/>
            <person name="Studholme D.J."/>
            <person name="Pavlidis P."/>
            <person name="Sarris P.F."/>
        </authorList>
    </citation>
    <scope>NUCLEOTIDE SEQUENCE [LARGE SCALE GENOMIC DNA]</scope>
    <source>
        <strain evidence="3">cv. PFS-1207/04</strain>
    </source>
</reference>
<protein>
    <submittedName>
        <fullName evidence="2">Uncharacterized protein</fullName>
    </submittedName>
</protein>
<organism evidence="2 3">
    <name type="scientific">Brassica cretica</name>
    <name type="common">Mustard</name>
    <dbReference type="NCBI Taxonomy" id="69181"/>
    <lineage>
        <taxon>Eukaryota</taxon>
        <taxon>Viridiplantae</taxon>
        <taxon>Streptophyta</taxon>
        <taxon>Embryophyta</taxon>
        <taxon>Tracheophyta</taxon>
        <taxon>Spermatophyta</taxon>
        <taxon>Magnoliopsida</taxon>
        <taxon>eudicotyledons</taxon>
        <taxon>Gunneridae</taxon>
        <taxon>Pentapetalae</taxon>
        <taxon>rosids</taxon>
        <taxon>malvids</taxon>
        <taxon>Brassicales</taxon>
        <taxon>Brassicaceae</taxon>
        <taxon>Brassiceae</taxon>
        <taxon>Brassica</taxon>
    </lineage>
</organism>
<evidence type="ECO:0000313" key="2">
    <source>
        <dbReference type="EMBL" id="KAF3581697.1"/>
    </source>
</evidence>
<evidence type="ECO:0000256" key="1">
    <source>
        <dbReference type="SAM" id="MobiDB-lite"/>
    </source>
</evidence>
<keyword evidence="3" id="KW-1185">Reference proteome</keyword>
<sequence>MYVDKGVGVVPGSKQSWFSMMMDVTLSASASKVGPASSSSSNMGPRSSSKGFLVSRRDRIVRTGHGARRRTNQKELDECLGSWTSSGSSSSSWRKCGPSSFSLGQLTGADGLAHSAGDSWGPAHLDLEECSGPDQCGRGRAVTGPC</sequence>
<dbReference type="Proteomes" id="UP000266723">
    <property type="component" value="Unassembled WGS sequence"/>
</dbReference>
<gene>
    <name evidence="2" type="ORF">DY000_02033740</name>
</gene>